<comment type="similarity">
    <text evidence="1">Belongs to the membrane fusion protein (MFP) (TC 8.A.1) family.</text>
</comment>
<evidence type="ECO:0000256" key="2">
    <source>
        <dbReference type="SAM" id="Phobius"/>
    </source>
</evidence>
<keyword evidence="2" id="KW-0812">Transmembrane</keyword>
<dbReference type="PANTHER" id="PTHR30469">
    <property type="entry name" value="MULTIDRUG RESISTANCE PROTEIN MDTA"/>
    <property type="match status" value="1"/>
</dbReference>
<feature type="transmembrane region" description="Helical" evidence="2">
    <location>
        <begin position="21"/>
        <end position="42"/>
    </location>
</feature>
<dbReference type="SUPFAM" id="SSF111369">
    <property type="entry name" value="HlyD-like secretion proteins"/>
    <property type="match status" value="1"/>
</dbReference>
<dbReference type="GO" id="GO:1990281">
    <property type="term" value="C:efflux pump complex"/>
    <property type="evidence" value="ECO:0007669"/>
    <property type="project" value="TreeGrafter"/>
</dbReference>
<dbReference type="AlphaFoldDB" id="E7RLN7"/>
<keyword evidence="2" id="KW-1133">Transmembrane helix</keyword>
<proteinExistence type="inferred from homology"/>
<evidence type="ECO:0000313" key="3">
    <source>
        <dbReference type="EMBL" id="EFZ37668.1"/>
    </source>
</evidence>
<comment type="caution">
    <text evidence="3">The sequence shown here is derived from an EMBL/GenBank/DDBJ whole genome shotgun (WGS) entry which is preliminary data.</text>
</comment>
<dbReference type="NCBIfam" id="TIGR01730">
    <property type="entry name" value="RND_mfp"/>
    <property type="match status" value="1"/>
</dbReference>
<evidence type="ECO:0000313" key="4">
    <source>
        <dbReference type="Proteomes" id="UP000005580"/>
    </source>
</evidence>
<name>E7RLN7_9BACT</name>
<keyword evidence="2" id="KW-0472">Membrane</keyword>
<sequence length="389" mass="42580">MNPAGHFPLYEGVGEVIMKKYIKFIVAGIILFIFIGTFIFLWTKSQPQPVVYDEFTPKVTDIKKTTVVTGKIEPRNEVNVKPQISGIITQIMKEAGEMVQAGEIIAKVKVVPDMNQLSNAQARVRLADINMKQAKVDYEREKTLFDKGLVAADEYDKIRQTYRQAREEVTAAKDNLEVVRDGVSSSNANTSSTLIRSTISGLILDVPVKVGNTVILSNTFNDGTTIATVANMGDLIFRGNIDETEVGKLVAGMPMKIIIGAMQDTRLEARLEYVSPKAVESNGANQFEIKAAIHGVKGTKIRSGYSANAEIVLASATHVLTVPESAIEFSGNDTYVYIVKGSGENKTYERRKVVTGLSDGINIEIKSGLTTKDKVRGPKVIKEDTSENN</sequence>
<dbReference type="Proteomes" id="UP000005580">
    <property type="component" value="Unassembled WGS sequence"/>
</dbReference>
<dbReference type="Gene3D" id="2.40.420.20">
    <property type="match status" value="1"/>
</dbReference>
<dbReference type="Gene3D" id="2.40.30.170">
    <property type="match status" value="1"/>
</dbReference>
<organism evidence="3 4">
    <name type="scientific">Hoylesella oralis ATCC 33269</name>
    <dbReference type="NCBI Taxonomy" id="873533"/>
    <lineage>
        <taxon>Bacteria</taxon>
        <taxon>Pseudomonadati</taxon>
        <taxon>Bacteroidota</taxon>
        <taxon>Bacteroidia</taxon>
        <taxon>Bacteroidales</taxon>
        <taxon>Prevotellaceae</taxon>
        <taxon>Hoylesella</taxon>
    </lineage>
</organism>
<gene>
    <name evidence="3" type="ORF">HMPREF0663_10037</name>
</gene>
<dbReference type="EMBL" id="AEPE02000002">
    <property type="protein sequence ID" value="EFZ37668.1"/>
    <property type="molecule type" value="Genomic_DNA"/>
</dbReference>
<dbReference type="STRING" id="28134.SAMN05444288_0804"/>
<protein>
    <submittedName>
        <fullName evidence="3">Septum site-determining protein MinC</fullName>
    </submittedName>
</protein>
<reference evidence="3" key="1">
    <citation type="submission" date="2011-01" db="EMBL/GenBank/DDBJ databases">
        <authorList>
            <person name="Muzny D."/>
            <person name="Qin X."/>
            <person name="Buhay C."/>
            <person name="Dugan-Rocha S."/>
            <person name="Ding Y."/>
            <person name="Chen G."/>
            <person name="Hawes A."/>
            <person name="Holder M."/>
            <person name="Jhangiani S."/>
            <person name="Johnson A."/>
            <person name="Khan Z."/>
            <person name="Li Z."/>
            <person name="Liu W."/>
            <person name="Liu X."/>
            <person name="Perez L."/>
            <person name="Shen H."/>
            <person name="Wang Q."/>
            <person name="Watt J."/>
            <person name="Xi L."/>
            <person name="Xin Y."/>
            <person name="Zhou J."/>
            <person name="Deng J."/>
            <person name="Jiang H."/>
            <person name="Liu Y."/>
            <person name="Qu J."/>
            <person name="Song X.-Z."/>
            <person name="Zhang L."/>
            <person name="Villasana D."/>
            <person name="Johnson A."/>
            <person name="Liu J."/>
            <person name="Liyanage D."/>
            <person name="Lorensuhewa L."/>
            <person name="Robinson T."/>
            <person name="Song A."/>
            <person name="Song B.-B."/>
            <person name="Dinh H."/>
            <person name="Thornton R."/>
            <person name="Coyle M."/>
            <person name="Francisco L."/>
            <person name="Jackson L."/>
            <person name="Javaid M."/>
            <person name="Korchina V."/>
            <person name="Kovar C."/>
            <person name="Mata R."/>
            <person name="Mathew T."/>
            <person name="Ngo R."/>
            <person name="Nguyen L."/>
            <person name="Nguyen N."/>
            <person name="Okwuonu G."/>
            <person name="Ongeri F."/>
            <person name="Pham C."/>
            <person name="Simmons D."/>
            <person name="Wilczek-Boney K."/>
            <person name="Hale W."/>
            <person name="Jakkamsetti A."/>
            <person name="Pham P."/>
            <person name="Ruth R."/>
            <person name="San Lucas F."/>
            <person name="Warren J."/>
            <person name="Zhang J."/>
            <person name="Zhao Z."/>
            <person name="Zhou C."/>
            <person name="Zhu D."/>
            <person name="Lee S."/>
            <person name="Bess C."/>
            <person name="Blankenburg K."/>
            <person name="Forbes L."/>
            <person name="Fu Q."/>
            <person name="Gubbala S."/>
            <person name="Hirani K."/>
            <person name="Jayaseelan J.C."/>
            <person name="Lara F."/>
            <person name="Munidasa M."/>
            <person name="Palculict T."/>
            <person name="Patil S."/>
            <person name="Pu L.-L."/>
            <person name="Saada N."/>
            <person name="Tang L."/>
            <person name="Weissenberger G."/>
            <person name="Zhu Y."/>
            <person name="Hemphill L."/>
            <person name="Shang Y."/>
            <person name="Youmans B."/>
            <person name="Ayvaz T."/>
            <person name="Ross M."/>
            <person name="Santibanez J."/>
            <person name="Aqrawi P."/>
            <person name="Gross S."/>
            <person name="Joshi V."/>
            <person name="Fowler G."/>
            <person name="Nazareth L."/>
            <person name="Reid J."/>
            <person name="Worley K."/>
            <person name="Petrosino J."/>
            <person name="Highlander S."/>
            <person name="Gibbs R."/>
        </authorList>
    </citation>
    <scope>NUCLEOTIDE SEQUENCE [LARGE SCALE GENOMIC DNA]</scope>
    <source>
        <strain evidence="3">ATCC 33269</strain>
    </source>
</reference>
<keyword evidence="4" id="KW-1185">Reference proteome</keyword>
<dbReference type="eggNOG" id="COG0845">
    <property type="taxonomic scope" value="Bacteria"/>
</dbReference>
<dbReference type="PANTHER" id="PTHR30469:SF33">
    <property type="entry name" value="SLR1207 PROTEIN"/>
    <property type="match status" value="1"/>
</dbReference>
<accession>E7RLN7</accession>
<dbReference type="HOGENOM" id="CLU_018816_14_1_10"/>
<dbReference type="Gene3D" id="2.40.50.100">
    <property type="match status" value="1"/>
</dbReference>
<dbReference type="GO" id="GO:0015562">
    <property type="term" value="F:efflux transmembrane transporter activity"/>
    <property type="evidence" value="ECO:0007669"/>
    <property type="project" value="TreeGrafter"/>
</dbReference>
<dbReference type="InterPro" id="IPR006143">
    <property type="entry name" value="RND_pump_MFP"/>
</dbReference>
<dbReference type="Gene3D" id="1.10.287.470">
    <property type="entry name" value="Helix hairpin bin"/>
    <property type="match status" value="1"/>
</dbReference>
<evidence type="ECO:0000256" key="1">
    <source>
        <dbReference type="ARBA" id="ARBA00009477"/>
    </source>
</evidence>